<evidence type="ECO:0008006" key="4">
    <source>
        <dbReference type="Google" id="ProtNLM"/>
    </source>
</evidence>
<name>A0A9W9DRR4_9AGAR</name>
<evidence type="ECO:0000256" key="1">
    <source>
        <dbReference type="SAM" id="Phobius"/>
    </source>
</evidence>
<accession>A0A9W9DRR4</accession>
<sequence>MRQNLSVDLSFYWHFVFFRRQTRLGVFFFAPFFTVLTLMHLLILSLLFSPTNTKDLCPCRLKSVLHNFLLQRRPIICDRTDTDQGSGSNTVLDSIMLIERKKNDRNKTSRWTIMYLQMIVQSSMEKIDMYIDQNNPISRRGNR</sequence>
<evidence type="ECO:0000313" key="3">
    <source>
        <dbReference type="Proteomes" id="UP001150266"/>
    </source>
</evidence>
<reference evidence="2" key="1">
    <citation type="submission" date="2022-08" db="EMBL/GenBank/DDBJ databases">
        <title>A Global Phylogenomic Analysis of the Shiitake Genus Lentinula.</title>
        <authorList>
            <consortium name="DOE Joint Genome Institute"/>
            <person name="Sierra-Patev S."/>
            <person name="Min B."/>
            <person name="Naranjo-Ortiz M."/>
            <person name="Looney B."/>
            <person name="Konkel Z."/>
            <person name="Slot J.C."/>
            <person name="Sakamoto Y."/>
            <person name="Steenwyk J.L."/>
            <person name="Rokas A."/>
            <person name="Carro J."/>
            <person name="Camarero S."/>
            <person name="Ferreira P."/>
            <person name="Molpeceres G."/>
            <person name="Ruiz-Duenas F.J."/>
            <person name="Serrano A."/>
            <person name="Henrissat B."/>
            <person name="Drula E."/>
            <person name="Hughes K.W."/>
            <person name="Mata J.L."/>
            <person name="Ishikawa N.K."/>
            <person name="Vargas-Isla R."/>
            <person name="Ushijima S."/>
            <person name="Smith C.A."/>
            <person name="Ahrendt S."/>
            <person name="Andreopoulos W."/>
            <person name="He G."/>
            <person name="Labutti K."/>
            <person name="Lipzen A."/>
            <person name="Ng V."/>
            <person name="Riley R."/>
            <person name="Sandor L."/>
            <person name="Barry K."/>
            <person name="Martinez A.T."/>
            <person name="Xiao Y."/>
            <person name="Gibbons J.G."/>
            <person name="Terashima K."/>
            <person name="Grigoriev I.V."/>
            <person name="Hibbett D.S."/>
        </authorList>
    </citation>
    <scope>NUCLEOTIDE SEQUENCE</scope>
    <source>
        <strain evidence="2">JLM2183</strain>
    </source>
</reference>
<evidence type="ECO:0000313" key="2">
    <source>
        <dbReference type="EMBL" id="KAJ4482186.1"/>
    </source>
</evidence>
<keyword evidence="1" id="KW-0472">Membrane</keyword>
<organism evidence="2 3">
    <name type="scientific">Lentinula aciculospora</name>
    <dbReference type="NCBI Taxonomy" id="153920"/>
    <lineage>
        <taxon>Eukaryota</taxon>
        <taxon>Fungi</taxon>
        <taxon>Dikarya</taxon>
        <taxon>Basidiomycota</taxon>
        <taxon>Agaricomycotina</taxon>
        <taxon>Agaricomycetes</taxon>
        <taxon>Agaricomycetidae</taxon>
        <taxon>Agaricales</taxon>
        <taxon>Marasmiineae</taxon>
        <taxon>Omphalotaceae</taxon>
        <taxon>Lentinula</taxon>
    </lineage>
</organism>
<comment type="caution">
    <text evidence="2">The sequence shown here is derived from an EMBL/GenBank/DDBJ whole genome shotgun (WGS) entry which is preliminary data.</text>
</comment>
<keyword evidence="3" id="KW-1185">Reference proteome</keyword>
<keyword evidence="1" id="KW-0812">Transmembrane</keyword>
<dbReference type="Proteomes" id="UP001150266">
    <property type="component" value="Unassembled WGS sequence"/>
</dbReference>
<feature type="transmembrane region" description="Helical" evidence="1">
    <location>
        <begin position="24"/>
        <end position="48"/>
    </location>
</feature>
<keyword evidence="1" id="KW-1133">Transmembrane helix</keyword>
<protein>
    <recommendedName>
        <fullName evidence="4">Transmembrane protein</fullName>
    </recommendedName>
</protein>
<dbReference type="AlphaFoldDB" id="A0A9W9DRR4"/>
<dbReference type="EMBL" id="JAOTPV010000005">
    <property type="protein sequence ID" value="KAJ4482186.1"/>
    <property type="molecule type" value="Genomic_DNA"/>
</dbReference>
<gene>
    <name evidence="2" type="ORF">J3R30DRAFT_2136958</name>
</gene>
<proteinExistence type="predicted"/>